<feature type="domain" description="Extradiol ring-cleavage dioxygenase class III enzyme subunit B" evidence="6">
    <location>
        <begin position="4"/>
        <end position="255"/>
    </location>
</feature>
<proteinExistence type="inferred from homology"/>
<dbReference type="PIRSF" id="PIRSF006157">
    <property type="entry name" value="Doxgns_DODA"/>
    <property type="match status" value="1"/>
</dbReference>
<keyword evidence="5" id="KW-0560">Oxidoreductase</keyword>
<evidence type="ECO:0000256" key="5">
    <source>
        <dbReference type="ARBA" id="ARBA00023002"/>
    </source>
</evidence>
<evidence type="ECO:0000313" key="7">
    <source>
        <dbReference type="EMBL" id="BCJ88184.1"/>
    </source>
</evidence>
<reference evidence="7 8" key="1">
    <citation type="submission" date="2020-08" db="EMBL/GenBank/DDBJ databases">
        <title>Complete Genome Sequence of Effusibacillus dendaii Strain skT53, Isolated from Farmland soil.</title>
        <authorList>
            <person name="Konishi T."/>
            <person name="Kawasaki H."/>
        </authorList>
    </citation>
    <scope>NUCLEOTIDE SEQUENCE [LARGE SCALE GENOMIC DNA]</scope>
    <source>
        <strain evidence="8">skT53</strain>
    </source>
</reference>
<dbReference type="GO" id="GO:0008198">
    <property type="term" value="F:ferrous iron binding"/>
    <property type="evidence" value="ECO:0007669"/>
    <property type="project" value="InterPro"/>
</dbReference>
<comment type="cofactor">
    <cofactor evidence="1">
        <name>Zn(2+)</name>
        <dbReference type="ChEBI" id="CHEBI:29105"/>
    </cofactor>
</comment>
<organism evidence="7 8">
    <name type="scientific">Effusibacillus dendaii</name>
    <dbReference type="NCBI Taxonomy" id="2743772"/>
    <lineage>
        <taxon>Bacteria</taxon>
        <taxon>Bacillati</taxon>
        <taxon>Bacillota</taxon>
        <taxon>Bacilli</taxon>
        <taxon>Bacillales</taxon>
        <taxon>Alicyclobacillaceae</taxon>
        <taxon>Effusibacillus</taxon>
    </lineage>
</organism>
<dbReference type="PANTHER" id="PTHR30096">
    <property type="entry name" value="4,5-DOPA DIOXYGENASE EXTRADIOL-LIKE PROTEIN"/>
    <property type="match status" value="1"/>
</dbReference>
<dbReference type="Proteomes" id="UP000593802">
    <property type="component" value="Chromosome"/>
</dbReference>
<dbReference type="EMBL" id="AP023366">
    <property type="protein sequence ID" value="BCJ88184.1"/>
    <property type="molecule type" value="Genomic_DNA"/>
</dbReference>
<evidence type="ECO:0000256" key="4">
    <source>
        <dbReference type="ARBA" id="ARBA00022833"/>
    </source>
</evidence>
<dbReference type="AlphaFoldDB" id="A0A7I8DDI3"/>
<sequence length="258" mass="29063">MAPAFFIAHGSPMLAIENNEYTRDLNQLGKSLGTPDAIVVFSAHWVSRTLSLTSTNEPQRTIYDFGGFPKDLYEVIYPAKGSVKVAEEVAELLESNGIEVRRDLGRGLDHGVWVILRHMFPEADIPVIPVSVNPLLPPEEQYRIGRALTELKNRNIVVIGSGGTVHNFHEIDFSRENASAEWAKEFDSWLIDRIREWDTASLFDYKQLAPYAAAATPDYEHFLPVFIAMGCGDDNRKAKQLHQSYRYGSLSHIILEFA</sequence>
<evidence type="ECO:0000256" key="1">
    <source>
        <dbReference type="ARBA" id="ARBA00001947"/>
    </source>
</evidence>
<evidence type="ECO:0000256" key="3">
    <source>
        <dbReference type="ARBA" id="ARBA00022723"/>
    </source>
</evidence>
<keyword evidence="4" id="KW-0862">Zinc</keyword>
<dbReference type="Pfam" id="PF02900">
    <property type="entry name" value="LigB"/>
    <property type="match status" value="1"/>
</dbReference>
<dbReference type="RefSeq" id="WP_200758832.1">
    <property type="nucleotide sequence ID" value="NZ_AP023366.1"/>
</dbReference>
<comment type="similarity">
    <text evidence="2">Belongs to the DODA-type extradiol aromatic ring-opening dioxygenase family.</text>
</comment>
<name>A0A7I8DDI3_9BACL</name>
<keyword evidence="7" id="KW-0223">Dioxygenase</keyword>
<dbReference type="PANTHER" id="PTHR30096:SF0">
    <property type="entry name" value="4,5-DOPA DIOXYGENASE EXTRADIOL-LIKE PROTEIN"/>
    <property type="match status" value="1"/>
</dbReference>
<protein>
    <submittedName>
        <fullName evidence="7">Dioxygenase</fullName>
    </submittedName>
</protein>
<dbReference type="InterPro" id="IPR014436">
    <property type="entry name" value="Extradiol_dOase_DODA"/>
</dbReference>
<dbReference type="Gene3D" id="3.40.830.10">
    <property type="entry name" value="LigB-like"/>
    <property type="match status" value="1"/>
</dbReference>
<dbReference type="GO" id="GO:0008270">
    <property type="term" value="F:zinc ion binding"/>
    <property type="evidence" value="ECO:0007669"/>
    <property type="project" value="InterPro"/>
</dbReference>
<gene>
    <name evidence="7" type="ORF">skT53_31690</name>
</gene>
<keyword evidence="8" id="KW-1185">Reference proteome</keyword>
<dbReference type="SUPFAM" id="SSF53213">
    <property type="entry name" value="LigB-like"/>
    <property type="match status" value="1"/>
</dbReference>
<dbReference type="CDD" id="cd07363">
    <property type="entry name" value="45_DOPA_Dioxygenase"/>
    <property type="match status" value="1"/>
</dbReference>
<evidence type="ECO:0000256" key="2">
    <source>
        <dbReference type="ARBA" id="ARBA00007581"/>
    </source>
</evidence>
<accession>A0A7I8DDI3</accession>
<dbReference type="InterPro" id="IPR004183">
    <property type="entry name" value="Xdiol_dOase_suB"/>
</dbReference>
<evidence type="ECO:0000259" key="6">
    <source>
        <dbReference type="Pfam" id="PF02900"/>
    </source>
</evidence>
<dbReference type="KEGG" id="eff:skT53_31690"/>
<evidence type="ECO:0000313" key="8">
    <source>
        <dbReference type="Proteomes" id="UP000593802"/>
    </source>
</evidence>
<dbReference type="GO" id="GO:0016702">
    <property type="term" value="F:oxidoreductase activity, acting on single donors with incorporation of molecular oxygen, incorporation of two atoms of oxygen"/>
    <property type="evidence" value="ECO:0007669"/>
    <property type="project" value="UniProtKB-ARBA"/>
</dbReference>
<keyword evidence="3" id="KW-0479">Metal-binding</keyword>